<dbReference type="EMBL" id="LGRX02002705">
    <property type="protein sequence ID" value="KAK3283615.1"/>
    <property type="molecule type" value="Genomic_DNA"/>
</dbReference>
<dbReference type="AlphaFoldDB" id="A0AAE0GSK0"/>
<organism evidence="2 3">
    <name type="scientific">Cymbomonas tetramitiformis</name>
    <dbReference type="NCBI Taxonomy" id="36881"/>
    <lineage>
        <taxon>Eukaryota</taxon>
        <taxon>Viridiplantae</taxon>
        <taxon>Chlorophyta</taxon>
        <taxon>Pyramimonadophyceae</taxon>
        <taxon>Pyramimonadales</taxon>
        <taxon>Pyramimonadaceae</taxon>
        <taxon>Cymbomonas</taxon>
    </lineage>
</organism>
<evidence type="ECO:0000313" key="3">
    <source>
        <dbReference type="Proteomes" id="UP001190700"/>
    </source>
</evidence>
<evidence type="ECO:0000313" key="2">
    <source>
        <dbReference type="EMBL" id="KAK3283615.1"/>
    </source>
</evidence>
<feature type="region of interest" description="Disordered" evidence="1">
    <location>
        <begin position="279"/>
        <end position="324"/>
    </location>
</feature>
<keyword evidence="3" id="KW-1185">Reference proteome</keyword>
<comment type="caution">
    <text evidence="2">The sequence shown here is derived from an EMBL/GenBank/DDBJ whole genome shotgun (WGS) entry which is preliminary data.</text>
</comment>
<proteinExistence type="predicted"/>
<reference evidence="2 3" key="1">
    <citation type="journal article" date="2015" name="Genome Biol. Evol.">
        <title>Comparative Genomics of a Bacterivorous Green Alga Reveals Evolutionary Causalities and Consequences of Phago-Mixotrophic Mode of Nutrition.</title>
        <authorList>
            <person name="Burns J.A."/>
            <person name="Paasch A."/>
            <person name="Narechania A."/>
            <person name="Kim E."/>
        </authorList>
    </citation>
    <scope>NUCLEOTIDE SEQUENCE [LARGE SCALE GENOMIC DNA]</scope>
    <source>
        <strain evidence="2 3">PLY_AMNH</strain>
    </source>
</reference>
<accession>A0AAE0GSK0</accession>
<name>A0AAE0GSK0_9CHLO</name>
<dbReference type="Proteomes" id="UP001190700">
    <property type="component" value="Unassembled WGS sequence"/>
</dbReference>
<evidence type="ECO:0000256" key="1">
    <source>
        <dbReference type="SAM" id="MobiDB-lite"/>
    </source>
</evidence>
<gene>
    <name evidence="2" type="ORF">CYMTET_8703</name>
</gene>
<feature type="region of interest" description="Disordered" evidence="1">
    <location>
        <begin position="137"/>
        <end position="157"/>
    </location>
</feature>
<protein>
    <submittedName>
        <fullName evidence="2">Uncharacterized protein</fullName>
    </submittedName>
</protein>
<sequence length="346" mass="40241">MLRSFVEDHPEDWDLWFTNVEFAIIDDSKNESTGFSPFEMTSPSPPMFQLDLFVHAALEASPDLKKRAKGEGTAFEFASRFREILGEARERRELAQQQQRAQFDGRHHQREFATSDLVWVEAKHLTEKVKDSETYRKLGPRWHGPEDHSPSPRGSLVTDDCRCPRKIGERLWLTVSNRLPGGWRIHDVFAQYWLRPYTDGSSSFQSRTVKAQPRTAIVDDQKEYYVDRILAQRVRQVRGKEQVEWKVEENRRRQRSRDVQEGQVSLLDLESGGDLEDLLDDDVFPQGPPLPTEYYDEERDARRSRSRPIHGLYSGGKDGRPTFADPGVVQWYWIRGEGIPREVPGR</sequence>